<keyword evidence="4" id="KW-1185">Reference proteome</keyword>
<comment type="subunit">
    <text evidence="1">Component of the pre-66S ribosomal particle.</text>
</comment>
<sequence>MKLVVACEDTGAIKVVTALHGTDTSKPADDASPAQAVSITTHAEGNTRRSKVLQLVHSKHTGNIIVSRLNGAVEVYDTSKLEPAAEPLKDGAEKNDNSSGTIDLLQLVQENKSLIPPFENKDSEIFIDLLLDDSGRVIVATNKGSVFIWASEDKISNEPLKFTLPLDANESIESLQIHPGKENVEYIAYGGKETDLRVVKLPSLEKTKKRKNQPEVIFKAKNLSNSRLELRVPIHIKKILFDQTSSPDHLKIYTFTQWGDMRFYDSALGRKPRSSVLVLPKKASIINAIWLDSNLVLCDNTGVVVKVDPSTGSLMSKFKGHIGTTHALDNFQNSILATTGSDRYVRAYDNETRECIIKVFVGTQSNAIAIIEDIESWKGKRQHKHTSGVSGEERMSGAGNGEKREEEEESSDEEELWNKLESNITQRRKRRRLALV</sequence>
<dbReference type="Proteomes" id="UP000094455">
    <property type="component" value="Unassembled WGS sequence"/>
</dbReference>
<dbReference type="OrthoDB" id="18388at2759"/>
<dbReference type="InterPro" id="IPR011047">
    <property type="entry name" value="Quinoprotein_ADH-like_sf"/>
</dbReference>
<dbReference type="InterPro" id="IPR037379">
    <property type="entry name" value="WDR74/Nsa1"/>
</dbReference>
<dbReference type="SUPFAM" id="SSF50998">
    <property type="entry name" value="Quinoprotein alcohol dehydrogenase-like"/>
    <property type="match status" value="1"/>
</dbReference>
<dbReference type="CDD" id="cd22858">
    <property type="entry name" value="Nsa1"/>
    <property type="match status" value="1"/>
</dbReference>
<proteinExistence type="predicted"/>
<reference evidence="3 4" key="1">
    <citation type="journal article" date="2016" name="Proc. Natl. Acad. Sci. U.S.A.">
        <title>Comparative genomics of biotechnologically important yeasts.</title>
        <authorList>
            <person name="Riley R."/>
            <person name="Haridas S."/>
            <person name="Wolfe K.H."/>
            <person name="Lopes M.R."/>
            <person name="Hittinger C.T."/>
            <person name="Goeker M."/>
            <person name="Salamov A.A."/>
            <person name="Wisecaver J.H."/>
            <person name="Long T.M."/>
            <person name="Calvey C.H."/>
            <person name="Aerts A.L."/>
            <person name="Barry K.W."/>
            <person name="Choi C."/>
            <person name="Clum A."/>
            <person name="Coughlan A.Y."/>
            <person name="Deshpande S."/>
            <person name="Douglass A.P."/>
            <person name="Hanson S.J."/>
            <person name="Klenk H.-P."/>
            <person name="LaButti K.M."/>
            <person name="Lapidus A."/>
            <person name="Lindquist E.A."/>
            <person name="Lipzen A.M."/>
            <person name="Meier-Kolthoff J.P."/>
            <person name="Ohm R.A."/>
            <person name="Otillar R.P."/>
            <person name="Pangilinan J.L."/>
            <person name="Peng Y."/>
            <person name="Rokas A."/>
            <person name="Rosa C.A."/>
            <person name="Scheuner C."/>
            <person name="Sibirny A.A."/>
            <person name="Slot J.C."/>
            <person name="Stielow J.B."/>
            <person name="Sun H."/>
            <person name="Kurtzman C.P."/>
            <person name="Blackwell M."/>
            <person name="Grigoriev I.V."/>
            <person name="Jeffries T.W."/>
        </authorList>
    </citation>
    <scope>NUCLEOTIDE SEQUENCE [LARGE SCALE GENOMIC DNA]</scope>
    <source>
        <strain evidence="3 4">NRRL Y-2026</strain>
    </source>
</reference>
<dbReference type="AlphaFoldDB" id="A0A1E3NEX6"/>
<dbReference type="PANTHER" id="PTHR16038:SF4">
    <property type="entry name" value="WD REPEAT-CONTAINING PROTEIN 74"/>
    <property type="match status" value="1"/>
</dbReference>
<dbReference type="STRING" id="763406.A0A1E3NEX6"/>
<dbReference type="RefSeq" id="XP_019015818.1">
    <property type="nucleotide sequence ID" value="XM_019164763.1"/>
</dbReference>
<gene>
    <name evidence="3" type="ORF">PICMEDRAFT_74412</name>
</gene>
<organism evidence="3 4">
    <name type="scientific">Pichia membranifaciens NRRL Y-2026</name>
    <dbReference type="NCBI Taxonomy" id="763406"/>
    <lineage>
        <taxon>Eukaryota</taxon>
        <taxon>Fungi</taxon>
        <taxon>Dikarya</taxon>
        <taxon>Ascomycota</taxon>
        <taxon>Saccharomycotina</taxon>
        <taxon>Pichiomycetes</taxon>
        <taxon>Pichiales</taxon>
        <taxon>Pichiaceae</taxon>
        <taxon>Pichia</taxon>
    </lineage>
</organism>
<evidence type="ECO:0000313" key="3">
    <source>
        <dbReference type="EMBL" id="ODQ44705.1"/>
    </source>
</evidence>
<dbReference type="EMBL" id="KV454006">
    <property type="protein sequence ID" value="ODQ44705.1"/>
    <property type="molecule type" value="Genomic_DNA"/>
</dbReference>
<evidence type="ECO:0000256" key="2">
    <source>
        <dbReference type="SAM" id="MobiDB-lite"/>
    </source>
</evidence>
<dbReference type="Gene3D" id="2.130.10.10">
    <property type="entry name" value="YVTN repeat-like/Quinoprotein amine dehydrogenase"/>
    <property type="match status" value="1"/>
</dbReference>
<evidence type="ECO:0000256" key="1">
    <source>
        <dbReference type="ARBA" id="ARBA00011187"/>
    </source>
</evidence>
<accession>A0A1E3NEX6</accession>
<dbReference type="InterPro" id="IPR015943">
    <property type="entry name" value="WD40/YVTN_repeat-like_dom_sf"/>
</dbReference>
<dbReference type="PANTHER" id="PTHR16038">
    <property type="entry name" value="NOP SEVEN ASSOCIATED PROTEIN 1"/>
    <property type="match status" value="1"/>
</dbReference>
<feature type="compositionally biased region" description="Acidic residues" evidence="2">
    <location>
        <begin position="405"/>
        <end position="415"/>
    </location>
</feature>
<evidence type="ECO:0000313" key="4">
    <source>
        <dbReference type="Proteomes" id="UP000094455"/>
    </source>
</evidence>
<dbReference type="GeneID" id="30181450"/>
<dbReference type="GO" id="GO:0042273">
    <property type="term" value="P:ribosomal large subunit biogenesis"/>
    <property type="evidence" value="ECO:0007669"/>
    <property type="project" value="InterPro"/>
</dbReference>
<evidence type="ECO:0008006" key="5">
    <source>
        <dbReference type="Google" id="ProtNLM"/>
    </source>
</evidence>
<dbReference type="GO" id="GO:0005730">
    <property type="term" value="C:nucleolus"/>
    <property type="evidence" value="ECO:0007669"/>
    <property type="project" value="InterPro"/>
</dbReference>
<name>A0A1E3NEX6_9ASCO</name>
<feature type="region of interest" description="Disordered" evidence="2">
    <location>
        <begin position="381"/>
        <end position="421"/>
    </location>
</feature>
<dbReference type="GO" id="GO:0030687">
    <property type="term" value="C:preribosome, large subunit precursor"/>
    <property type="evidence" value="ECO:0007669"/>
    <property type="project" value="TreeGrafter"/>
</dbReference>
<protein>
    <recommendedName>
        <fullName evidence="5">Ribosome biogenesis protein NSA1</fullName>
    </recommendedName>
</protein>